<keyword evidence="4" id="KW-1185">Reference proteome</keyword>
<name>A0AAW9RC52_9GAMM</name>
<dbReference type="Proteomes" id="UP001359886">
    <property type="component" value="Unassembled WGS sequence"/>
</dbReference>
<gene>
    <name evidence="3" type="ORF">V3330_01925</name>
</gene>
<organism evidence="3 4">
    <name type="scientific">Elongatibacter sediminis</name>
    <dbReference type="NCBI Taxonomy" id="3119006"/>
    <lineage>
        <taxon>Bacteria</taxon>
        <taxon>Pseudomonadati</taxon>
        <taxon>Pseudomonadota</taxon>
        <taxon>Gammaproteobacteria</taxon>
        <taxon>Chromatiales</taxon>
        <taxon>Wenzhouxiangellaceae</taxon>
        <taxon>Elongatibacter</taxon>
    </lineage>
</organism>
<evidence type="ECO:0000313" key="4">
    <source>
        <dbReference type="Proteomes" id="UP001359886"/>
    </source>
</evidence>
<dbReference type="InterPro" id="IPR019734">
    <property type="entry name" value="TPR_rpt"/>
</dbReference>
<reference evidence="3 4" key="1">
    <citation type="submission" date="2024-02" db="EMBL/GenBank/DDBJ databases">
        <title>A novel Wenzhouxiangellaceae bacterium, isolated from coastal sediments.</title>
        <authorList>
            <person name="Du Z.-J."/>
            <person name="Ye Y.-Q."/>
            <person name="Zhang X.-Y."/>
        </authorList>
    </citation>
    <scope>NUCLEOTIDE SEQUENCE [LARGE SCALE GENOMIC DNA]</scope>
    <source>
        <strain evidence="3 4">CH-27</strain>
    </source>
</reference>
<dbReference type="RefSeq" id="WP_354693690.1">
    <property type="nucleotide sequence ID" value="NZ_JAZHOG010000001.1"/>
</dbReference>
<dbReference type="AlphaFoldDB" id="A0AAW9RC52"/>
<dbReference type="InterPro" id="IPR011990">
    <property type="entry name" value="TPR-like_helical_dom_sf"/>
</dbReference>
<feature type="region of interest" description="Disordered" evidence="1">
    <location>
        <begin position="74"/>
        <end position="108"/>
    </location>
</feature>
<dbReference type="EMBL" id="JAZHOG010000001">
    <property type="protein sequence ID" value="MEJ8566370.1"/>
    <property type="molecule type" value="Genomic_DNA"/>
</dbReference>
<evidence type="ECO:0000313" key="3">
    <source>
        <dbReference type="EMBL" id="MEJ8566370.1"/>
    </source>
</evidence>
<dbReference type="SUPFAM" id="SSF48452">
    <property type="entry name" value="TPR-like"/>
    <property type="match status" value="2"/>
</dbReference>
<dbReference type="SMART" id="SM00028">
    <property type="entry name" value="TPR"/>
    <property type="match status" value="5"/>
</dbReference>
<keyword evidence="2" id="KW-1133">Transmembrane helix</keyword>
<dbReference type="Gene3D" id="1.25.40.10">
    <property type="entry name" value="Tetratricopeptide repeat domain"/>
    <property type="match status" value="2"/>
</dbReference>
<evidence type="ECO:0008006" key="5">
    <source>
        <dbReference type="Google" id="ProtNLM"/>
    </source>
</evidence>
<sequence>MTGEGNKPDHGFTRIEPAPVELAAASDTPEARQAAPAAEHGSRHPLLWAGLALMLLIAAGVFFVLPRYVASPTSESTALAPTDAGGESASATPRDAAGPVRKPGGAPWEQAQEAQLRRDSQATLEKMLQAQNLLSERAVTDWAPEEYEQALALARDGDAKYNERDFAGARDAYERGLGILQELQDRVDEVFAEALARGEQALADGDSASALAEFDRALAIDPLDRAANDGRQRAESLDEVLDLIRQGDRLLAAGELDGAAEAYAQASVLDPESERARAQAAVVEQRRRDRRFNALMSSGFAALYDGRPDEAGKTFRQALQLRPGAAEARDALRQSEHESRARTLAALIGEAGELEDQERWHEAVERYSRALEIDAALASAIEGRQRSKLRAEIHDRIDGILDQPTRLYDAEALNEAEAFQRTVSAVRNPGPELAGRIARLDDLLRKMRQPITVQLRSDNLTRVTVHRVGSLGTFTTHELSLRPGRYVAVGVREGYRDARVEFTLDPDRPAPVIEISADDKIAFGSGG</sequence>
<comment type="caution">
    <text evidence="3">The sequence shown here is derived from an EMBL/GenBank/DDBJ whole genome shotgun (WGS) entry which is preliminary data.</text>
</comment>
<keyword evidence="2" id="KW-0472">Membrane</keyword>
<protein>
    <recommendedName>
        <fullName evidence="5">Tetratricopeptide repeat protein</fullName>
    </recommendedName>
</protein>
<proteinExistence type="predicted"/>
<keyword evidence="2" id="KW-0812">Transmembrane</keyword>
<accession>A0AAW9RC52</accession>
<evidence type="ECO:0000256" key="1">
    <source>
        <dbReference type="SAM" id="MobiDB-lite"/>
    </source>
</evidence>
<feature type="transmembrane region" description="Helical" evidence="2">
    <location>
        <begin position="46"/>
        <end position="65"/>
    </location>
</feature>
<evidence type="ECO:0000256" key="2">
    <source>
        <dbReference type="SAM" id="Phobius"/>
    </source>
</evidence>